<evidence type="ECO:0000256" key="2">
    <source>
        <dbReference type="ARBA" id="ARBA00004651"/>
    </source>
</evidence>
<keyword evidence="11 16" id="KW-1133">Transmembrane helix</keyword>
<dbReference type="PROSITE" id="PS00211">
    <property type="entry name" value="ABC_TRANSPORTER_1"/>
    <property type="match status" value="1"/>
</dbReference>
<dbReference type="FunFam" id="1.20.1560.10:FF:000041">
    <property type="entry name" value="Multidrug-Resistance like protein 1, isoform C"/>
    <property type="match status" value="1"/>
</dbReference>
<dbReference type="GO" id="GO:0016887">
    <property type="term" value="F:ATP hydrolysis activity"/>
    <property type="evidence" value="ECO:0007669"/>
    <property type="project" value="InterPro"/>
</dbReference>
<feature type="transmembrane region" description="Helical" evidence="16">
    <location>
        <begin position="1023"/>
        <end position="1055"/>
    </location>
</feature>
<protein>
    <recommendedName>
        <fullName evidence="13">ABC-type glutathione-S-conjugate transporter</fullName>
        <ecNumber evidence="13">7.6.2.3</ecNumber>
    </recommendedName>
</protein>
<dbReference type="OrthoDB" id="6500128at2759"/>
<feature type="transmembrane region" description="Helical" evidence="16">
    <location>
        <begin position="80"/>
        <end position="101"/>
    </location>
</feature>
<dbReference type="InterPro" id="IPR050173">
    <property type="entry name" value="ABC_transporter_C-like"/>
</dbReference>
<dbReference type="CDD" id="cd03250">
    <property type="entry name" value="ABCC_MRP_domain1"/>
    <property type="match status" value="1"/>
</dbReference>
<dbReference type="NCBIfam" id="TIGR00957">
    <property type="entry name" value="MRP_assoc_pro"/>
    <property type="match status" value="1"/>
</dbReference>
<evidence type="ECO:0000259" key="18">
    <source>
        <dbReference type="PROSITE" id="PS50929"/>
    </source>
</evidence>
<keyword evidence="9" id="KW-0067">ATP-binding</keyword>
<reference evidence="19" key="2">
    <citation type="submission" date="2022-10" db="EMBL/GenBank/DDBJ databases">
        <authorList>
            <consortium name="ENA_rothamsted_submissions"/>
            <consortium name="culmorum"/>
            <person name="King R."/>
        </authorList>
    </citation>
    <scope>NUCLEOTIDE SEQUENCE</scope>
</reference>
<dbReference type="FunFam" id="3.40.50.300:FF:000812">
    <property type="entry name" value="multidrug resistance-associated protein 1 isoform X15"/>
    <property type="match status" value="1"/>
</dbReference>
<dbReference type="InterPro" id="IPR036640">
    <property type="entry name" value="ABC1_TM_sf"/>
</dbReference>
<keyword evidence="12 16" id="KW-0472">Membrane</keyword>
<evidence type="ECO:0000256" key="11">
    <source>
        <dbReference type="ARBA" id="ARBA00022989"/>
    </source>
</evidence>
<dbReference type="InterPro" id="IPR005292">
    <property type="entry name" value="MRP"/>
</dbReference>
<dbReference type="GO" id="GO:0005524">
    <property type="term" value="F:ATP binding"/>
    <property type="evidence" value="ECO:0007669"/>
    <property type="project" value="UniProtKB-KW"/>
</dbReference>
<dbReference type="InterPro" id="IPR017871">
    <property type="entry name" value="ABC_transporter-like_CS"/>
</dbReference>
<comment type="subcellular location">
    <subcellularLocation>
        <location evidence="2">Cell membrane</location>
        <topology evidence="2">Multi-pass membrane protein</topology>
    </subcellularLocation>
    <subcellularLocation>
        <location evidence="1">Vacuole membrane</location>
        <topology evidence="1">Multi-pass membrane protein</topology>
    </subcellularLocation>
</comment>
<keyword evidence="6 16" id="KW-0812">Transmembrane</keyword>
<dbReference type="Gene3D" id="1.20.1560.10">
    <property type="entry name" value="ABC transporter type 1, transmembrane domain"/>
    <property type="match status" value="2"/>
</dbReference>
<feature type="transmembrane region" description="Helical" evidence="16">
    <location>
        <begin position="113"/>
        <end position="137"/>
    </location>
</feature>
<dbReference type="Proteomes" id="UP001153737">
    <property type="component" value="Chromosome 15"/>
</dbReference>
<keyword evidence="10" id="KW-1278">Translocase</keyword>
<gene>
    <name evidence="19" type="ORF">PHAECO_LOCUS4955</name>
</gene>
<feature type="compositionally biased region" description="Basic and acidic residues" evidence="15">
    <location>
        <begin position="904"/>
        <end position="914"/>
    </location>
</feature>
<evidence type="ECO:0000313" key="19">
    <source>
        <dbReference type="EMBL" id="CAG9817537.1"/>
    </source>
</evidence>
<comment type="similarity">
    <text evidence="3">Belongs to the ABC transporter superfamily. ABCC family. Conjugate transporter (TC 3.A.1.208) subfamily.</text>
</comment>
<feature type="transmembrane region" description="Helical" evidence="16">
    <location>
        <begin position="443"/>
        <end position="462"/>
    </location>
</feature>
<evidence type="ECO:0000259" key="17">
    <source>
        <dbReference type="PROSITE" id="PS50893"/>
    </source>
</evidence>
<dbReference type="PROSITE" id="PS50893">
    <property type="entry name" value="ABC_TRANSPORTER_2"/>
    <property type="match status" value="1"/>
</dbReference>
<feature type="transmembrane region" description="Helical" evidence="16">
    <location>
        <begin position="1206"/>
        <end position="1228"/>
    </location>
</feature>
<dbReference type="PANTHER" id="PTHR24223">
    <property type="entry name" value="ATP-BINDING CASSETTE SUB-FAMILY C"/>
    <property type="match status" value="1"/>
</dbReference>
<feature type="transmembrane region" description="Helical" evidence="16">
    <location>
        <begin position="468"/>
        <end position="488"/>
    </location>
</feature>
<feature type="compositionally biased region" description="Basic and acidic residues" evidence="15">
    <location>
        <begin position="926"/>
        <end position="935"/>
    </location>
</feature>
<evidence type="ECO:0000256" key="16">
    <source>
        <dbReference type="SAM" id="Phobius"/>
    </source>
</evidence>
<evidence type="ECO:0000256" key="3">
    <source>
        <dbReference type="ARBA" id="ARBA00009726"/>
    </source>
</evidence>
<evidence type="ECO:0000256" key="1">
    <source>
        <dbReference type="ARBA" id="ARBA00004128"/>
    </source>
</evidence>
<evidence type="ECO:0000256" key="15">
    <source>
        <dbReference type="SAM" id="MobiDB-lite"/>
    </source>
</evidence>
<dbReference type="PANTHER" id="PTHR24223:SF443">
    <property type="entry name" value="MULTIDRUG-RESISTANCE LIKE PROTEIN 1, ISOFORM I"/>
    <property type="match status" value="1"/>
</dbReference>
<dbReference type="GO" id="GO:0015431">
    <property type="term" value="F:ABC-type glutathione S-conjugate transporter activity"/>
    <property type="evidence" value="ECO:0007669"/>
    <property type="project" value="UniProtKB-EC"/>
</dbReference>
<feature type="transmembrane region" description="Helical" evidence="16">
    <location>
        <begin position="545"/>
        <end position="574"/>
    </location>
</feature>
<feature type="transmembrane region" description="Helical" evidence="16">
    <location>
        <begin position="48"/>
        <end position="68"/>
    </location>
</feature>
<dbReference type="InterPro" id="IPR003593">
    <property type="entry name" value="AAA+_ATPase"/>
</dbReference>
<feature type="transmembrane region" description="Helical" evidence="16">
    <location>
        <begin position="977"/>
        <end position="1003"/>
    </location>
</feature>
<feature type="domain" description="ABC transmembrane type-1" evidence="18">
    <location>
        <begin position="983"/>
        <end position="1262"/>
    </location>
</feature>
<evidence type="ECO:0000256" key="13">
    <source>
        <dbReference type="ARBA" id="ARBA00024220"/>
    </source>
</evidence>
<evidence type="ECO:0000256" key="10">
    <source>
        <dbReference type="ARBA" id="ARBA00022967"/>
    </source>
</evidence>
<feature type="transmembrane region" description="Helical" evidence="16">
    <location>
        <begin position="1121"/>
        <end position="1141"/>
    </location>
</feature>
<feature type="transmembrane region" description="Helical" evidence="16">
    <location>
        <begin position="144"/>
        <end position="162"/>
    </location>
</feature>
<evidence type="ECO:0000256" key="7">
    <source>
        <dbReference type="ARBA" id="ARBA00022737"/>
    </source>
</evidence>
<evidence type="ECO:0000256" key="12">
    <source>
        <dbReference type="ARBA" id="ARBA00023136"/>
    </source>
</evidence>
<evidence type="ECO:0000313" key="20">
    <source>
        <dbReference type="Proteomes" id="UP001153737"/>
    </source>
</evidence>
<dbReference type="CDD" id="cd18603">
    <property type="entry name" value="ABC_6TM_MRP1_2_3_6_D2_like"/>
    <property type="match status" value="1"/>
</dbReference>
<dbReference type="Pfam" id="PF00005">
    <property type="entry name" value="ABC_tran"/>
    <property type="match status" value="2"/>
</dbReference>
<keyword evidence="8" id="KW-0547">Nucleotide-binding</keyword>
<dbReference type="GO" id="GO:0005886">
    <property type="term" value="C:plasma membrane"/>
    <property type="evidence" value="ECO:0007669"/>
    <property type="project" value="UniProtKB-SubCell"/>
</dbReference>
<reference evidence="19" key="1">
    <citation type="submission" date="2022-01" db="EMBL/GenBank/DDBJ databases">
        <authorList>
            <person name="King R."/>
        </authorList>
    </citation>
    <scope>NUCLEOTIDE SEQUENCE</scope>
</reference>
<dbReference type="SUPFAM" id="SSF52540">
    <property type="entry name" value="P-loop containing nucleoside triphosphate hydrolases"/>
    <property type="match status" value="2"/>
</dbReference>
<evidence type="ECO:0000256" key="9">
    <source>
        <dbReference type="ARBA" id="ARBA00022840"/>
    </source>
</evidence>
<comment type="catalytic activity">
    <reaction evidence="14">
        <text>leukotriene C4(in) + ATP + H2O = leukotriene C4(out) + ADP + phosphate + H(+)</text>
        <dbReference type="Rhea" id="RHEA:38963"/>
        <dbReference type="ChEBI" id="CHEBI:15377"/>
        <dbReference type="ChEBI" id="CHEBI:15378"/>
        <dbReference type="ChEBI" id="CHEBI:30616"/>
        <dbReference type="ChEBI" id="CHEBI:43474"/>
        <dbReference type="ChEBI" id="CHEBI:57973"/>
        <dbReference type="ChEBI" id="CHEBI:456216"/>
    </reaction>
    <physiologicalReaction direction="left-to-right" evidence="14">
        <dbReference type="Rhea" id="RHEA:38964"/>
    </physiologicalReaction>
</comment>
<feature type="domain" description="ABC transporter" evidence="17">
    <location>
        <begin position="643"/>
        <end position="865"/>
    </location>
</feature>
<dbReference type="SUPFAM" id="SSF90123">
    <property type="entry name" value="ABC transporter transmembrane region"/>
    <property type="match status" value="2"/>
</dbReference>
<dbReference type="SMART" id="SM00382">
    <property type="entry name" value="AAA"/>
    <property type="match status" value="2"/>
</dbReference>
<dbReference type="EC" id="7.6.2.3" evidence="13"/>
<sequence length="1454" mass="163706">MANSSTNGTINETILSAMDEFCGSTFWNQTLTWDTNDPELTKCFEKTVLVWVPCVFLWVFCSLEIFYIMDSKKRDIPWNWLNLLKLLITGTLIVLCLSDIVTSYKRAGENNGVVFAVDLYTPLVKLASFTLTGILLIYNKKHGIQTSGLLSLFWFFLALFGAPQFRTEIRDSNQEDFPADSYYFYVSYMIYYPFVIAMFLLNIFADQQPRETKYPKVENPCPEEGANFWSRTFFAWFDALAWKGFRKPLETKDLWEMNPEDSSRELVPIFEKHWRNTLKKCESPTPAQVTSAKFKSDPTRVDFVSSRKKKQASILPALLKSFGATFLFGACLKLVQDLLTFASPQILGFMISYARQDAGNKEVWKGYFYAGLLFLTATVQTLFLSQYFNRMFIVGMRIRTVLVSTIYRKALKISNSARKESTVGEIVNLMAVDAQKFMDITGYLNMIWSAPLQICLSMYFLWQELGPSVLAGLAVMIILIPVNGFIANRMKTLQVKQMRNKDERVKLMNEILNGIKVLKLYAWEPSFENQVLKIRNKEIRVLKQAAYLNAGTSFIWSCAPFLVSLVSFATYVLVDEKNVLDANKAYVSISLFNIIRFPLSMLPMIISNLIQTWVSVKRINKFMNAEELSPDNVYHDPNEAEPLTIENGTFSWGEDAVLKKINIRLRKRTLSAVVGTVGSGKSSLVSAFLGEMDKMAGVVNTHGSMAYVSQQAWIQNATLRENILFGKAYNKDLYDNVVEACALVPDLAMLPAGDQTEIGEKGINLSGGQKQRVSLARAVYADADIYLMDDPLSAVDSHVGKHIFEKVIGPKGLLKDKTRVLVTHGITYLPQTEKIIVLKNGEVSESGTYQELLDRKGAFSEFLLQHISEEAETEEELDELKDQLVDTPLSEEVARRLERHRSRTVSESHSDSGSDRLGNGSLQRRRSSDSAEKSGRKQSATVVDEKIAKKGEKLIEVEKAETGNVSWSVYKNYLKSIGLFFMLVTLLFNLMYQGFSVGANVWLGKWADDNSTVVDTGRRDMYLGVYGALGIGQALASFVAELSILLGCLAAAAALHNILLKGVTRLPMSFFDTVPVGRILSRFAKDMEVMDEKLNRSFSDGIYCTYEVVGTLFVISYTTPYFISVIVPIAAIYYFIQRFYVATSRQLKRLESITRSPIYSHFGETVSGTHAIRAYSQQERFMVESERRVDLNQICYYPSIVSNRWLAVRLEMMGNLIILFAALFAVIGKDKVPGLVGLSVTYALQITQTLNWLVRMTSDVETNIVAVERIKEYGEAPQEAAWEIPNKNPPAAWPEIGSVEFKNYAVRYRPGLDLVLTGVDFNIKGGEKVGIVGRTGAGKSSLTLSLFRIIEAAQGQILIDGVDIAELGLHTLRARLTIIPQDAVLFSGTLRMNLDPFDAHSDEEVWRSLDHAHLKDFVKRIERRPEPRSVRRRGKSVGRPTAADLFGACAVEEN</sequence>
<feature type="domain" description="ABC transmembrane type-1" evidence="18">
    <location>
        <begin position="327"/>
        <end position="611"/>
    </location>
</feature>
<dbReference type="EMBL" id="OU896721">
    <property type="protein sequence ID" value="CAG9817537.1"/>
    <property type="molecule type" value="Genomic_DNA"/>
</dbReference>
<feature type="transmembrane region" description="Helical" evidence="16">
    <location>
        <begin position="182"/>
        <end position="205"/>
    </location>
</feature>
<dbReference type="Pfam" id="PF00664">
    <property type="entry name" value="ABC_membrane"/>
    <property type="match status" value="2"/>
</dbReference>
<feature type="transmembrane region" description="Helical" evidence="16">
    <location>
        <begin position="367"/>
        <end position="389"/>
    </location>
</feature>
<evidence type="ECO:0000256" key="6">
    <source>
        <dbReference type="ARBA" id="ARBA00022692"/>
    </source>
</evidence>
<keyword evidence="20" id="KW-1185">Reference proteome</keyword>
<feature type="region of interest" description="Disordered" evidence="15">
    <location>
        <begin position="895"/>
        <end position="942"/>
    </location>
</feature>
<accession>A0A9N9SC71</accession>
<dbReference type="FunFam" id="1.20.1560.10:FF:000001">
    <property type="entry name" value="ATP-binding cassette subfamily C member 1"/>
    <property type="match status" value="1"/>
</dbReference>
<dbReference type="Gene3D" id="3.40.50.300">
    <property type="entry name" value="P-loop containing nucleotide triphosphate hydrolases"/>
    <property type="match status" value="2"/>
</dbReference>
<dbReference type="Pfam" id="PF24357">
    <property type="entry name" value="TMD0_ABC"/>
    <property type="match status" value="1"/>
</dbReference>
<dbReference type="InterPro" id="IPR011527">
    <property type="entry name" value="ABC1_TM_dom"/>
</dbReference>
<dbReference type="PROSITE" id="PS50929">
    <property type="entry name" value="ABC_TM1F"/>
    <property type="match status" value="2"/>
</dbReference>
<feature type="transmembrane region" description="Helical" evidence="16">
    <location>
        <begin position="317"/>
        <end position="335"/>
    </location>
</feature>
<dbReference type="CDD" id="cd18595">
    <property type="entry name" value="ABC_6TM_MRP1_2_3_6_D1_like"/>
    <property type="match status" value="1"/>
</dbReference>
<name>A0A9N9SC71_PHACE</name>
<evidence type="ECO:0000256" key="4">
    <source>
        <dbReference type="ARBA" id="ARBA00022448"/>
    </source>
</evidence>
<dbReference type="FunFam" id="3.40.50.300:FF:003838">
    <property type="entry name" value="ATP-dependent bile acid permease, putative"/>
    <property type="match status" value="1"/>
</dbReference>
<evidence type="ECO:0000256" key="5">
    <source>
        <dbReference type="ARBA" id="ARBA00022475"/>
    </source>
</evidence>
<evidence type="ECO:0000256" key="8">
    <source>
        <dbReference type="ARBA" id="ARBA00022741"/>
    </source>
</evidence>
<dbReference type="InterPro" id="IPR056227">
    <property type="entry name" value="TMD0_ABC"/>
</dbReference>
<evidence type="ECO:0000256" key="14">
    <source>
        <dbReference type="ARBA" id="ARBA00047523"/>
    </source>
</evidence>
<proteinExistence type="inferred from homology"/>
<keyword evidence="7" id="KW-0677">Repeat</keyword>
<keyword evidence="4" id="KW-0813">Transport</keyword>
<feature type="transmembrane region" description="Helical" evidence="16">
    <location>
        <begin position="594"/>
        <end position="614"/>
    </location>
</feature>
<keyword evidence="5" id="KW-1003">Cell membrane</keyword>
<feature type="transmembrane region" description="Helical" evidence="16">
    <location>
        <begin position="1234"/>
        <end position="1254"/>
    </location>
</feature>
<dbReference type="GO" id="GO:0005774">
    <property type="term" value="C:vacuolar membrane"/>
    <property type="evidence" value="ECO:0007669"/>
    <property type="project" value="UniProtKB-SubCell"/>
</dbReference>
<organism evidence="19 20">
    <name type="scientific">Phaedon cochleariae</name>
    <name type="common">Mustard beetle</name>
    <dbReference type="NCBI Taxonomy" id="80249"/>
    <lineage>
        <taxon>Eukaryota</taxon>
        <taxon>Metazoa</taxon>
        <taxon>Ecdysozoa</taxon>
        <taxon>Arthropoda</taxon>
        <taxon>Hexapoda</taxon>
        <taxon>Insecta</taxon>
        <taxon>Pterygota</taxon>
        <taxon>Neoptera</taxon>
        <taxon>Endopterygota</taxon>
        <taxon>Coleoptera</taxon>
        <taxon>Polyphaga</taxon>
        <taxon>Cucujiformia</taxon>
        <taxon>Chrysomeloidea</taxon>
        <taxon>Chrysomelidae</taxon>
        <taxon>Chrysomelinae</taxon>
        <taxon>Chrysomelini</taxon>
        <taxon>Phaedon</taxon>
    </lineage>
</organism>
<dbReference type="InterPro" id="IPR027417">
    <property type="entry name" value="P-loop_NTPase"/>
</dbReference>
<dbReference type="InterPro" id="IPR003439">
    <property type="entry name" value="ABC_transporter-like_ATP-bd"/>
</dbReference>